<protein>
    <recommendedName>
        <fullName evidence="3">Plasmid stabilization protein</fullName>
    </recommendedName>
</protein>
<name>A0A023BRE1_9FLAO</name>
<sequence>MVLKTALQFAKDFKSIKDVSLRHKVKHVLESLKTAKSVNDVPHFKKINGNDKAYKMGIGFYYLVGIITSEQEITLMRLLHRDQVLQVIKNT</sequence>
<dbReference type="AlphaFoldDB" id="A0A023BRE1"/>
<proteinExistence type="predicted"/>
<evidence type="ECO:0000313" key="2">
    <source>
        <dbReference type="Proteomes" id="UP000023541"/>
    </source>
</evidence>
<reference evidence="1 2" key="1">
    <citation type="submission" date="2014-04" db="EMBL/GenBank/DDBJ databases">
        <title>Aquimarina sp. 22II-S11-z7 Genome Sequencing.</title>
        <authorList>
            <person name="Lai Q."/>
        </authorList>
    </citation>
    <scope>NUCLEOTIDE SEQUENCE [LARGE SCALE GENOMIC DNA]</scope>
    <source>
        <strain evidence="1 2">22II-S11-z7</strain>
    </source>
</reference>
<gene>
    <name evidence="1" type="ORF">ATO12_23460</name>
</gene>
<dbReference type="SUPFAM" id="SSF143011">
    <property type="entry name" value="RelE-like"/>
    <property type="match status" value="1"/>
</dbReference>
<accession>A0A023BRE1</accession>
<dbReference type="STRING" id="1317122.ATO12_23460"/>
<keyword evidence="2" id="KW-1185">Reference proteome</keyword>
<comment type="caution">
    <text evidence="1">The sequence shown here is derived from an EMBL/GenBank/DDBJ whole genome shotgun (WGS) entry which is preliminary data.</text>
</comment>
<dbReference type="Proteomes" id="UP000023541">
    <property type="component" value="Unassembled WGS sequence"/>
</dbReference>
<dbReference type="EMBL" id="AQRA01000008">
    <property type="protein sequence ID" value="EZH72413.1"/>
    <property type="molecule type" value="Genomic_DNA"/>
</dbReference>
<dbReference type="InterPro" id="IPR035093">
    <property type="entry name" value="RelE/ParE_toxin_dom_sf"/>
</dbReference>
<dbReference type="Gene3D" id="3.30.2310.20">
    <property type="entry name" value="RelE-like"/>
    <property type="match status" value="1"/>
</dbReference>
<evidence type="ECO:0000313" key="1">
    <source>
        <dbReference type="EMBL" id="EZH72413.1"/>
    </source>
</evidence>
<dbReference type="eggNOG" id="ENOG502ZY97">
    <property type="taxonomic scope" value="Bacteria"/>
</dbReference>
<dbReference type="OrthoDB" id="1163293at2"/>
<evidence type="ECO:0008006" key="3">
    <source>
        <dbReference type="Google" id="ProtNLM"/>
    </source>
</evidence>
<organism evidence="1 2">
    <name type="scientific">Aquimarina atlantica</name>
    <dbReference type="NCBI Taxonomy" id="1317122"/>
    <lineage>
        <taxon>Bacteria</taxon>
        <taxon>Pseudomonadati</taxon>
        <taxon>Bacteroidota</taxon>
        <taxon>Flavobacteriia</taxon>
        <taxon>Flavobacteriales</taxon>
        <taxon>Flavobacteriaceae</taxon>
        <taxon>Aquimarina</taxon>
    </lineage>
</organism>
<dbReference type="RefSeq" id="WP_034244935.1">
    <property type="nucleotide sequence ID" value="NZ_AQRA01000008.1"/>
</dbReference>